<dbReference type="InterPro" id="IPR013538">
    <property type="entry name" value="ASHA1/2-like_C"/>
</dbReference>
<organism evidence="3 4">
    <name type="scientific">Leucobacter iarius</name>
    <dbReference type="NCBI Taxonomy" id="333963"/>
    <lineage>
        <taxon>Bacteria</taxon>
        <taxon>Bacillati</taxon>
        <taxon>Actinomycetota</taxon>
        <taxon>Actinomycetes</taxon>
        <taxon>Micrococcales</taxon>
        <taxon>Microbacteriaceae</taxon>
        <taxon>Leucobacter</taxon>
    </lineage>
</organism>
<dbReference type="Gene3D" id="3.30.530.20">
    <property type="match status" value="1"/>
</dbReference>
<accession>A0ABN2LSG4</accession>
<evidence type="ECO:0000259" key="2">
    <source>
        <dbReference type="Pfam" id="PF08327"/>
    </source>
</evidence>
<gene>
    <name evidence="3" type="ORF">GCM10009768_27540</name>
</gene>
<sequence>MPRTDTAARPIAATPAEVYRAFVDPELLLAWLPPQGMSGSFERFDATSGGGYRMTLACENAAEPGRGPRGKTTDGTDVVEGRFVELIAGERVVQEVDFVSDDPAFAGTMLMTWRVREDPATLGGSIAEIRAERVPNGISAVEHAVGLASSLANLARLFAA</sequence>
<dbReference type="EMBL" id="BAAAOB010000004">
    <property type="protein sequence ID" value="GAA1797036.1"/>
    <property type="molecule type" value="Genomic_DNA"/>
</dbReference>
<dbReference type="Pfam" id="PF08327">
    <property type="entry name" value="AHSA1"/>
    <property type="match status" value="1"/>
</dbReference>
<dbReference type="RefSeq" id="WP_344033117.1">
    <property type="nucleotide sequence ID" value="NZ_BAAAOB010000004.1"/>
</dbReference>
<reference evidence="3 4" key="1">
    <citation type="journal article" date="2019" name="Int. J. Syst. Evol. Microbiol.">
        <title>The Global Catalogue of Microorganisms (GCM) 10K type strain sequencing project: providing services to taxonomists for standard genome sequencing and annotation.</title>
        <authorList>
            <consortium name="The Broad Institute Genomics Platform"/>
            <consortium name="The Broad Institute Genome Sequencing Center for Infectious Disease"/>
            <person name="Wu L."/>
            <person name="Ma J."/>
        </authorList>
    </citation>
    <scope>NUCLEOTIDE SEQUENCE [LARGE SCALE GENOMIC DNA]</scope>
    <source>
        <strain evidence="3 4">JCM 14736</strain>
    </source>
</reference>
<comment type="similarity">
    <text evidence="1">Belongs to the AHA1 family.</text>
</comment>
<feature type="domain" description="Activator of Hsp90 ATPase homologue 1/2-like C-terminal" evidence="2">
    <location>
        <begin position="13"/>
        <end position="158"/>
    </location>
</feature>
<proteinExistence type="inferred from homology"/>
<name>A0ABN2LSG4_9MICO</name>
<dbReference type="InterPro" id="IPR023393">
    <property type="entry name" value="START-like_dom_sf"/>
</dbReference>
<evidence type="ECO:0000256" key="1">
    <source>
        <dbReference type="ARBA" id="ARBA00006817"/>
    </source>
</evidence>
<comment type="caution">
    <text evidence="3">The sequence shown here is derived from an EMBL/GenBank/DDBJ whole genome shotgun (WGS) entry which is preliminary data.</text>
</comment>
<keyword evidence="4" id="KW-1185">Reference proteome</keyword>
<evidence type="ECO:0000313" key="4">
    <source>
        <dbReference type="Proteomes" id="UP001500851"/>
    </source>
</evidence>
<dbReference type="Proteomes" id="UP001500851">
    <property type="component" value="Unassembled WGS sequence"/>
</dbReference>
<evidence type="ECO:0000313" key="3">
    <source>
        <dbReference type="EMBL" id="GAA1797036.1"/>
    </source>
</evidence>
<dbReference type="SUPFAM" id="SSF55961">
    <property type="entry name" value="Bet v1-like"/>
    <property type="match status" value="1"/>
</dbReference>
<protein>
    <submittedName>
        <fullName evidence="3">SRPBCC family protein</fullName>
    </submittedName>
</protein>